<comment type="caution">
    <text evidence="2">The sequence shown here is derived from an EMBL/GenBank/DDBJ whole genome shotgun (WGS) entry which is preliminary data.</text>
</comment>
<keyword evidence="1" id="KW-0472">Membrane</keyword>
<evidence type="ECO:0000313" key="2">
    <source>
        <dbReference type="EMBL" id="MDC3418998.1"/>
    </source>
</evidence>
<organism evidence="2 3">
    <name type="scientific">Aquibacillus koreensis</name>
    <dbReference type="NCBI Taxonomy" id="279446"/>
    <lineage>
        <taxon>Bacteria</taxon>
        <taxon>Bacillati</taxon>
        <taxon>Bacillota</taxon>
        <taxon>Bacilli</taxon>
        <taxon>Bacillales</taxon>
        <taxon>Bacillaceae</taxon>
        <taxon>Aquibacillus</taxon>
    </lineage>
</organism>
<proteinExistence type="predicted"/>
<dbReference type="RefSeq" id="WP_259871363.1">
    <property type="nucleotide sequence ID" value="NZ_JAMQJZ010000001.1"/>
</dbReference>
<accession>A0A9X3WI27</accession>
<keyword evidence="1" id="KW-0812">Transmembrane</keyword>
<dbReference type="AlphaFoldDB" id="A0A9X3WI27"/>
<evidence type="ECO:0000256" key="1">
    <source>
        <dbReference type="SAM" id="Phobius"/>
    </source>
</evidence>
<name>A0A9X3WI27_9BACI</name>
<evidence type="ECO:0008006" key="4">
    <source>
        <dbReference type="Google" id="ProtNLM"/>
    </source>
</evidence>
<gene>
    <name evidence="2" type="ORF">NC661_01195</name>
</gene>
<reference evidence="2" key="1">
    <citation type="submission" date="2022-06" db="EMBL/GenBank/DDBJ databases">
        <title>Aquibacillus sp. a new bacterium isolated from soil saline samples.</title>
        <authorList>
            <person name="Galisteo C."/>
            <person name="De La Haba R."/>
            <person name="Sanchez-Porro C."/>
            <person name="Ventosa A."/>
        </authorList>
    </citation>
    <scope>NUCLEOTIDE SEQUENCE</scope>
    <source>
        <strain evidence="2">JCM 12387</strain>
    </source>
</reference>
<evidence type="ECO:0000313" key="3">
    <source>
        <dbReference type="Proteomes" id="UP001145072"/>
    </source>
</evidence>
<feature type="transmembrane region" description="Helical" evidence="1">
    <location>
        <begin position="12"/>
        <end position="36"/>
    </location>
</feature>
<keyword evidence="3" id="KW-1185">Reference proteome</keyword>
<dbReference type="EMBL" id="JAMQJZ010000001">
    <property type="protein sequence ID" value="MDC3418998.1"/>
    <property type="molecule type" value="Genomic_DNA"/>
</dbReference>
<protein>
    <recommendedName>
        <fullName evidence="4">ComG operon protein 7</fullName>
    </recommendedName>
</protein>
<sequence length="124" mass="14293">MRKQSVITNEQGFIFPYICFLAAVILIVVTASLSLYQNHLQLTRLQTERIKIETLLQMGSVEFNQFIMDENSMMQDHGQITYDYPYGQVKVLYTIVNGEVVAEYQASTNQSGKYIIRSKIKQKS</sequence>
<keyword evidence="1" id="KW-1133">Transmembrane helix</keyword>
<dbReference type="Proteomes" id="UP001145072">
    <property type="component" value="Unassembled WGS sequence"/>
</dbReference>